<protein>
    <submittedName>
        <fullName evidence="1">Uncharacterized protein</fullName>
    </submittedName>
</protein>
<organism evidence="1">
    <name type="scientific">Anopheles coluzzii</name>
    <name type="common">African malaria mosquito</name>
    <dbReference type="NCBI Taxonomy" id="1518534"/>
    <lineage>
        <taxon>Eukaryota</taxon>
        <taxon>Metazoa</taxon>
        <taxon>Ecdysozoa</taxon>
        <taxon>Arthropoda</taxon>
        <taxon>Hexapoda</taxon>
        <taxon>Insecta</taxon>
        <taxon>Pterygota</taxon>
        <taxon>Neoptera</taxon>
        <taxon>Endopterygota</taxon>
        <taxon>Diptera</taxon>
        <taxon>Nematocera</taxon>
        <taxon>Culicoidea</taxon>
        <taxon>Culicidae</taxon>
        <taxon>Anophelinae</taxon>
        <taxon>Anopheles</taxon>
    </lineage>
</organism>
<evidence type="ECO:0000313" key="1">
    <source>
        <dbReference type="EnsemblMetazoa" id="ACOM039789-PA.1"/>
    </source>
</evidence>
<dbReference type="EnsemblMetazoa" id="ACOM039789-RA">
    <property type="protein sequence ID" value="ACOM039789-PA.1"/>
    <property type="gene ID" value="ACOM039789"/>
</dbReference>
<accession>A0A8W7Q002</accession>
<dbReference type="Proteomes" id="UP000075882">
    <property type="component" value="Unassembled WGS sequence"/>
</dbReference>
<name>A0A8W7Q002_ANOCL</name>
<dbReference type="AlphaFoldDB" id="A0A8W7Q002"/>
<sequence length="101" mass="10686">MVELDGNTAIDTGGWYGEVIMCQMSRNSRFKLIKSSGTSGRSTSHPTCASSCFQPLRNSCGNPRPKAVLLMPPHASARSCSTSPAIRFSSASCGTFHSVAT</sequence>
<proteinExistence type="predicted"/>
<reference evidence="1" key="1">
    <citation type="submission" date="2022-08" db="UniProtKB">
        <authorList>
            <consortium name="EnsemblMetazoa"/>
        </authorList>
    </citation>
    <scope>IDENTIFICATION</scope>
</reference>